<dbReference type="PANTHER" id="PTHR12599:SF0">
    <property type="entry name" value="PTERIN-4-ALPHA-CARBINOLAMINE DEHYDRATASE"/>
    <property type="match status" value="1"/>
</dbReference>
<comment type="caution">
    <text evidence="5">The sequence shown here is derived from an EMBL/GenBank/DDBJ whole genome shotgun (WGS) entry which is preliminary data.</text>
</comment>
<dbReference type="PANTHER" id="PTHR12599">
    <property type="entry name" value="PTERIN-4-ALPHA-CARBINOLAMINE DEHYDRATASE"/>
    <property type="match status" value="1"/>
</dbReference>
<gene>
    <name evidence="5" type="ORF">GCM10009129_21180</name>
</gene>
<dbReference type="InterPro" id="IPR036428">
    <property type="entry name" value="PCD_sf"/>
</dbReference>
<evidence type="ECO:0000256" key="1">
    <source>
        <dbReference type="ARBA" id="ARBA00001554"/>
    </source>
</evidence>
<dbReference type="EC" id="4.2.1.96" evidence="4"/>
<dbReference type="InterPro" id="IPR001533">
    <property type="entry name" value="Pterin_deHydtase"/>
</dbReference>
<dbReference type="CDD" id="cd00914">
    <property type="entry name" value="PCD_DCoH_subfamily_b"/>
    <property type="match status" value="1"/>
</dbReference>
<reference evidence="6" key="1">
    <citation type="journal article" date="2019" name="Int. J. Syst. Evol. Microbiol.">
        <title>The Global Catalogue of Microorganisms (GCM) 10K type strain sequencing project: providing services to taxonomists for standard genome sequencing and annotation.</title>
        <authorList>
            <consortium name="The Broad Institute Genomics Platform"/>
            <consortium name="The Broad Institute Genome Sequencing Center for Infectious Disease"/>
            <person name="Wu L."/>
            <person name="Ma J."/>
        </authorList>
    </citation>
    <scope>NUCLEOTIDE SEQUENCE [LARGE SCALE GENOMIC DNA]</scope>
    <source>
        <strain evidence="6">JCM 16343</strain>
    </source>
</reference>
<sequence>MSSLSDKQVDLQLEDLAGWQRDGNSIVKTYHFGDFIEAMSFMTQAAFYAEALEHHPEWRNIYNVVEVRLMTHDTGGITSHDIRLAKRMEYIISSRNKETTAG</sequence>
<accession>A0ABP3FT01</accession>
<dbReference type="SUPFAM" id="SSF55248">
    <property type="entry name" value="PCD-like"/>
    <property type="match status" value="1"/>
</dbReference>
<dbReference type="NCBIfam" id="NF002018">
    <property type="entry name" value="PRK00823.1-3"/>
    <property type="match status" value="1"/>
</dbReference>
<comment type="similarity">
    <text evidence="2 4">Belongs to the pterin-4-alpha-carbinolamine dehydratase family.</text>
</comment>
<evidence type="ECO:0000256" key="4">
    <source>
        <dbReference type="HAMAP-Rule" id="MF_00434"/>
    </source>
</evidence>
<keyword evidence="3 4" id="KW-0456">Lyase</keyword>
<name>A0ABP3FT01_9GAMM</name>
<proteinExistence type="inferred from homology"/>
<dbReference type="Proteomes" id="UP001501787">
    <property type="component" value="Unassembled WGS sequence"/>
</dbReference>
<dbReference type="Pfam" id="PF01329">
    <property type="entry name" value="Pterin_4a"/>
    <property type="match status" value="1"/>
</dbReference>
<dbReference type="EMBL" id="BAAAFR010000008">
    <property type="protein sequence ID" value="GAA0323125.1"/>
    <property type="molecule type" value="Genomic_DNA"/>
</dbReference>
<keyword evidence="6" id="KW-1185">Reference proteome</keyword>
<dbReference type="NCBIfam" id="NF002017">
    <property type="entry name" value="PRK00823.1-2"/>
    <property type="match status" value="1"/>
</dbReference>
<evidence type="ECO:0000313" key="6">
    <source>
        <dbReference type="Proteomes" id="UP001501787"/>
    </source>
</evidence>
<evidence type="ECO:0000256" key="2">
    <source>
        <dbReference type="ARBA" id="ARBA00006472"/>
    </source>
</evidence>
<organism evidence="5 6">
    <name type="scientific">Psychrobacter aestuarii</name>
    <dbReference type="NCBI Taxonomy" id="556327"/>
    <lineage>
        <taxon>Bacteria</taxon>
        <taxon>Pseudomonadati</taxon>
        <taxon>Pseudomonadota</taxon>
        <taxon>Gammaproteobacteria</taxon>
        <taxon>Moraxellales</taxon>
        <taxon>Moraxellaceae</taxon>
        <taxon>Psychrobacter</taxon>
    </lineage>
</organism>
<comment type="catalytic activity">
    <reaction evidence="1 4">
        <text>(4aS,6R)-4a-hydroxy-L-erythro-5,6,7,8-tetrahydrobiopterin = (6R)-L-erythro-6,7-dihydrobiopterin + H2O</text>
        <dbReference type="Rhea" id="RHEA:11920"/>
        <dbReference type="ChEBI" id="CHEBI:15377"/>
        <dbReference type="ChEBI" id="CHEBI:15642"/>
        <dbReference type="ChEBI" id="CHEBI:43120"/>
        <dbReference type="EC" id="4.2.1.96"/>
    </reaction>
</comment>
<dbReference type="Gene3D" id="3.30.1360.20">
    <property type="entry name" value="Transcriptional coactivator/pterin dehydratase"/>
    <property type="match status" value="1"/>
</dbReference>
<dbReference type="HAMAP" id="MF_00434">
    <property type="entry name" value="Pterin_4_alpha"/>
    <property type="match status" value="1"/>
</dbReference>
<evidence type="ECO:0000313" key="5">
    <source>
        <dbReference type="EMBL" id="GAA0323125.1"/>
    </source>
</evidence>
<protein>
    <recommendedName>
        <fullName evidence="4">Putative pterin-4-alpha-carbinolamine dehydratase</fullName>
        <shortName evidence="4">PHS</shortName>
        <ecNumber evidence="4">4.2.1.96</ecNumber>
    </recommendedName>
    <alternativeName>
        <fullName evidence="4">4-alpha-hydroxy-tetrahydropterin dehydratase</fullName>
    </alternativeName>
    <alternativeName>
        <fullName evidence="4">Pterin carbinolamine dehydratase</fullName>
        <shortName evidence="4">PCD</shortName>
    </alternativeName>
</protein>
<dbReference type="RefSeq" id="WP_201504611.1">
    <property type="nucleotide sequence ID" value="NZ_BAAAFR010000008.1"/>
</dbReference>
<evidence type="ECO:0000256" key="3">
    <source>
        <dbReference type="ARBA" id="ARBA00023239"/>
    </source>
</evidence>